<dbReference type="AlphaFoldDB" id="A0A8J8NAI3"/>
<comment type="caution">
    <text evidence="1">The sequence shown here is derived from an EMBL/GenBank/DDBJ whole genome shotgun (WGS) entry which is preliminary data.</text>
</comment>
<sequence>MAGQKFSFQDTIIMNVFNLSQPISLKPERDMLLKVLVKESFGVNSELSLSDGDSIIAKSVQMGSTEILVYQRLKKGVTYTLTLSYFNSIIQMAQFYQCPSLPIEVTMIECDEAEAVAREHGSITDEENFKTEEALNGIFNTIDGLRSKQREIWEDGYTFTNHSIVFNSQLNPEISQQTVISRLFTVGPERMQFLAEIYFEPYLLYTLDVSIKSKDIEKMHHKQV</sequence>
<proteinExistence type="predicted"/>
<gene>
    <name evidence="1" type="ORF">FGO68_gene16752</name>
</gene>
<keyword evidence="2" id="KW-1185">Reference proteome</keyword>
<evidence type="ECO:0000313" key="2">
    <source>
        <dbReference type="Proteomes" id="UP000785679"/>
    </source>
</evidence>
<reference evidence="1" key="1">
    <citation type="submission" date="2019-06" db="EMBL/GenBank/DDBJ databases">
        <authorList>
            <person name="Zheng W."/>
        </authorList>
    </citation>
    <scope>NUCLEOTIDE SEQUENCE</scope>
    <source>
        <strain evidence="1">QDHG01</strain>
    </source>
</reference>
<protein>
    <submittedName>
        <fullName evidence="1">Uncharacterized protein</fullName>
    </submittedName>
</protein>
<accession>A0A8J8NAI3</accession>
<dbReference type="EMBL" id="RRYP01030496">
    <property type="protein sequence ID" value="TNV71145.1"/>
    <property type="molecule type" value="Genomic_DNA"/>
</dbReference>
<organism evidence="1 2">
    <name type="scientific">Halteria grandinella</name>
    <dbReference type="NCBI Taxonomy" id="5974"/>
    <lineage>
        <taxon>Eukaryota</taxon>
        <taxon>Sar</taxon>
        <taxon>Alveolata</taxon>
        <taxon>Ciliophora</taxon>
        <taxon>Intramacronucleata</taxon>
        <taxon>Spirotrichea</taxon>
        <taxon>Stichotrichia</taxon>
        <taxon>Sporadotrichida</taxon>
        <taxon>Halteriidae</taxon>
        <taxon>Halteria</taxon>
    </lineage>
</organism>
<name>A0A8J8NAI3_HALGN</name>
<dbReference type="Proteomes" id="UP000785679">
    <property type="component" value="Unassembled WGS sequence"/>
</dbReference>
<evidence type="ECO:0000313" key="1">
    <source>
        <dbReference type="EMBL" id="TNV71145.1"/>
    </source>
</evidence>